<keyword evidence="7" id="KW-0732">Signal</keyword>
<dbReference type="InterPro" id="IPR046338">
    <property type="entry name" value="GAIN_dom_sf"/>
</dbReference>
<dbReference type="PANTHER" id="PTHR12011">
    <property type="entry name" value="ADHESION G-PROTEIN COUPLED RECEPTOR"/>
    <property type="match status" value="1"/>
</dbReference>
<name>A0A8B6CLV2_MYTGA</name>
<evidence type="ECO:0000259" key="19">
    <source>
        <dbReference type="PROSITE" id="PS50221"/>
    </source>
</evidence>
<comment type="caution">
    <text evidence="22">The sequence shown here is derived from an EMBL/GenBank/DDBJ whole genome shotgun (WGS) entry which is preliminary data.</text>
</comment>
<reference evidence="22" key="1">
    <citation type="submission" date="2018-11" db="EMBL/GenBank/DDBJ databases">
        <authorList>
            <person name="Alioto T."/>
            <person name="Alioto T."/>
        </authorList>
    </citation>
    <scope>NUCLEOTIDE SEQUENCE</scope>
</reference>
<feature type="transmembrane region" description="Helical" evidence="17">
    <location>
        <begin position="917"/>
        <end position="940"/>
    </location>
</feature>
<feature type="domain" description="GAIN-B" evidence="19">
    <location>
        <begin position="524"/>
        <end position="694"/>
    </location>
</feature>
<keyword evidence="8" id="KW-0677">Repeat</keyword>
<feature type="transmembrane region" description="Helical" evidence="17">
    <location>
        <begin position="807"/>
        <end position="825"/>
    </location>
</feature>
<dbReference type="PROSITE" id="PS50227">
    <property type="entry name" value="G_PROTEIN_RECEP_F2_3"/>
    <property type="match status" value="1"/>
</dbReference>
<dbReference type="InterPro" id="IPR057244">
    <property type="entry name" value="GAIN_B"/>
</dbReference>
<dbReference type="PRINTS" id="PR00249">
    <property type="entry name" value="GPCRSECRETIN"/>
</dbReference>
<dbReference type="PANTHER" id="PTHR12011:SF347">
    <property type="entry name" value="FI21270P1-RELATED"/>
    <property type="match status" value="1"/>
</dbReference>
<dbReference type="InterPro" id="IPR001611">
    <property type="entry name" value="Leu-rich_rpt"/>
</dbReference>
<dbReference type="CDD" id="cd00054">
    <property type="entry name" value="EGF_CA"/>
    <property type="match status" value="1"/>
</dbReference>
<dbReference type="PRINTS" id="PR01694">
    <property type="entry name" value="BAIPRECURSOR"/>
</dbReference>
<dbReference type="Gene3D" id="1.20.1070.10">
    <property type="entry name" value="Rhodopsin 7-helix transmembrane proteins"/>
    <property type="match status" value="1"/>
</dbReference>
<dbReference type="Pfam" id="PF02793">
    <property type="entry name" value="HRM"/>
    <property type="match status" value="1"/>
</dbReference>
<keyword evidence="15" id="KW-0807">Transducer</keyword>
<feature type="disulfide bond" evidence="16">
    <location>
        <begin position="333"/>
        <end position="342"/>
    </location>
</feature>
<dbReference type="Proteomes" id="UP000596742">
    <property type="component" value="Unassembled WGS sequence"/>
</dbReference>
<evidence type="ECO:0000256" key="2">
    <source>
        <dbReference type="ARBA" id="ARBA00007343"/>
    </source>
</evidence>
<dbReference type="GO" id="GO:0004930">
    <property type="term" value="F:G protein-coupled receptor activity"/>
    <property type="evidence" value="ECO:0007669"/>
    <property type="project" value="UniProtKB-KW"/>
</dbReference>
<dbReference type="InterPro" id="IPR000742">
    <property type="entry name" value="EGF"/>
</dbReference>
<dbReference type="AlphaFoldDB" id="A0A8B6CLV2"/>
<evidence type="ECO:0000256" key="11">
    <source>
        <dbReference type="ARBA" id="ARBA00023136"/>
    </source>
</evidence>
<evidence type="ECO:0000256" key="3">
    <source>
        <dbReference type="ARBA" id="ARBA00022475"/>
    </source>
</evidence>
<keyword evidence="13" id="KW-0675">Receptor</keyword>
<feature type="domain" description="G-protein coupled receptors family 2 profile 1" evidence="20">
    <location>
        <begin position="330"/>
        <end position="403"/>
    </location>
</feature>
<dbReference type="PROSITE" id="PS00650">
    <property type="entry name" value="G_PROTEIN_RECEP_F2_2"/>
    <property type="match status" value="1"/>
</dbReference>
<dbReference type="FunFam" id="3.80.10.10:FF:001164">
    <property type="entry name" value="GH01279p"/>
    <property type="match status" value="1"/>
</dbReference>
<dbReference type="InterPro" id="IPR017983">
    <property type="entry name" value="GPCR_2_secretin-like_CS"/>
</dbReference>
<accession>A0A8B6CLV2</accession>
<evidence type="ECO:0000256" key="10">
    <source>
        <dbReference type="ARBA" id="ARBA00023040"/>
    </source>
</evidence>
<evidence type="ECO:0000256" key="9">
    <source>
        <dbReference type="ARBA" id="ARBA00022989"/>
    </source>
</evidence>
<keyword evidence="14" id="KW-0325">Glycoprotein</keyword>
<keyword evidence="4" id="KW-0597">Phosphoprotein</keyword>
<feature type="transmembrane region" description="Helical" evidence="17">
    <location>
        <begin position="738"/>
        <end position="756"/>
    </location>
</feature>
<dbReference type="InterPro" id="IPR032675">
    <property type="entry name" value="LRR_dom_sf"/>
</dbReference>
<dbReference type="InterPro" id="IPR008077">
    <property type="entry name" value="GPCR_2_brain_angio_inhib"/>
</dbReference>
<feature type="domain" description="EGF-like" evidence="18">
    <location>
        <begin position="305"/>
        <end position="343"/>
    </location>
</feature>
<evidence type="ECO:0000256" key="14">
    <source>
        <dbReference type="ARBA" id="ARBA00023180"/>
    </source>
</evidence>
<dbReference type="PROSITE" id="PS50261">
    <property type="entry name" value="G_PROTEIN_RECEP_F2_4"/>
    <property type="match status" value="1"/>
</dbReference>
<dbReference type="InterPro" id="IPR003591">
    <property type="entry name" value="Leu-rich_rpt_typical-subtyp"/>
</dbReference>
<keyword evidence="11 17" id="KW-0472">Membrane</keyword>
<organism evidence="22 23">
    <name type="scientific">Mytilus galloprovincialis</name>
    <name type="common">Mediterranean mussel</name>
    <dbReference type="NCBI Taxonomy" id="29158"/>
    <lineage>
        <taxon>Eukaryota</taxon>
        <taxon>Metazoa</taxon>
        <taxon>Spiralia</taxon>
        <taxon>Lophotrochozoa</taxon>
        <taxon>Mollusca</taxon>
        <taxon>Bivalvia</taxon>
        <taxon>Autobranchia</taxon>
        <taxon>Pteriomorphia</taxon>
        <taxon>Mytilida</taxon>
        <taxon>Mytiloidea</taxon>
        <taxon>Mytilidae</taxon>
        <taxon>Mytilinae</taxon>
        <taxon>Mytilus</taxon>
    </lineage>
</organism>
<dbReference type="Pfam" id="PF13855">
    <property type="entry name" value="LRR_8"/>
    <property type="match status" value="3"/>
</dbReference>
<evidence type="ECO:0000256" key="12">
    <source>
        <dbReference type="ARBA" id="ARBA00023157"/>
    </source>
</evidence>
<evidence type="ECO:0000259" key="18">
    <source>
        <dbReference type="PROSITE" id="PS50026"/>
    </source>
</evidence>
<keyword evidence="5" id="KW-0433">Leucine-rich repeat</keyword>
<dbReference type="EMBL" id="UYJE01001943">
    <property type="protein sequence ID" value="VDI06532.1"/>
    <property type="molecule type" value="Genomic_DNA"/>
</dbReference>
<dbReference type="GO" id="GO:0005886">
    <property type="term" value="C:plasma membrane"/>
    <property type="evidence" value="ECO:0007669"/>
    <property type="project" value="UniProtKB-SubCell"/>
</dbReference>
<keyword evidence="16" id="KW-0245">EGF-like domain</keyword>
<dbReference type="Gene3D" id="1.25.40.610">
    <property type="match status" value="1"/>
</dbReference>
<dbReference type="Pfam" id="PF01825">
    <property type="entry name" value="GPS"/>
    <property type="match status" value="1"/>
</dbReference>
<dbReference type="FunFam" id="1.20.1070.10:FF:000058">
    <property type="entry name" value="Adhesion G protein-coupled receptor F5"/>
    <property type="match status" value="1"/>
</dbReference>
<evidence type="ECO:0000256" key="8">
    <source>
        <dbReference type="ARBA" id="ARBA00022737"/>
    </source>
</evidence>
<evidence type="ECO:0000256" key="7">
    <source>
        <dbReference type="ARBA" id="ARBA00022729"/>
    </source>
</evidence>
<sequence>MTLGESSASVKTEHEAQKVYLSGNEITTIEQGTFIDLPALEYIYLSGNRIAILQQGTFEDLPALVYIELDSSRITLIQNGAFKNLPALKYLGLNNSKITTIHSGAFENLRVLKSLYLSDQNITTVHSGAFKDLPGLISLYLSSNRITIIQQGTFEDLPALGELDGNRITVIQSGAFKDLPALKNLFIRGNRINVIQQGTFEDLPALQTIALNSNTVTTIQTGAFKDLPALNNIDLSGSNLKFARNDTFAYITNLHSLHLGLFCNCNVPFWSWLRTKSFTNENVYCLDRNHVQLSSLNASDFDNCTYNACQYTDYCSNGGSCSQNSFGDLSCSCVVEWIGATCTESANHCVANVDNFHTNWRKTAESTLATLECTGEYTGNASRYCSSDGKWQEPNYSNCTSNSIEHIKEQTAKLLSGDNITDPVTIILDDLENITRDNNELRSGDLLTSSTVLNDIAKYVTNHTEDLSVDQLEIFGSLCDNLLDERNHHSWEELNNEGLGGVTSLVNAVTEYSNAYNDVIDGESSLVVAKENVVMQVGKASSVEITVPDRIKTSDSWISDSATEIKLKKNICSGLTGYSSTFYRNISRFFPKYIILNGNIKPFNGSYGVNSIIADFTIHGTTCSDYSLIIKFEHLLENYSKPFCGHWDFSAPKTVNGAWSTFGSQVVDATDSYTICEYNHTTNFAILMSPGRPPSSHHFPLSLISAIGCGVSILFLIITILIHFILWRYVKTDRTKTLMNLCVALIMSYVIFLAGITQTENKVVCSAIAIALHYIFLTDFALMLAEGILIVRMVVFVFPASSIIHKLIPACWIIPAGIVGVTAAVTKLKGYGNQQFCWLTLESNLIWAFIGPALLVILINFMFIIITVYKMMTSRGLAAKTLQVKFKIGLKSICVILPLFGLTWVLGAFSINDDLVMFQYLFATFNSLQGFFICLFHCILNEQVRLGYRHFQRRRHAYRMDSKLPTESTNTELGLQTAGNYDSKVSFFHHSGQSSSQIDCILRRNISIFKEHKIWDRSATNSSAHVPVETNTTVTITSAANRKPFEGNSYKKLLWDEINTEIYISKLSEGLLKIKSEDTTSDQLQTITNELLKAIKVVVPAKPIKLQGPKWNATPTVLKHLKSCKLLYSQWKNQVRPQNHPSHSELKTAKKLLRNA</sequence>
<dbReference type="InterPro" id="IPR000832">
    <property type="entry name" value="GPCR_2_secretin-like"/>
</dbReference>
<evidence type="ECO:0000313" key="22">
    <source>
        <dbReference type="EMBL" id="VDI06532.1"/>
    </source>
</evidence>
<dbReference type="InterPro" id="IPR017981">
    <property type="entry name" value="GPCR_2-like_7TM"/>
</dbReference>
<keyword evidence="23" id="KW-1185">Reference proteome</keyword>
<keyword evidence="12 16" id="KW-1015">Disulfide bond</keyword>
<dbReference type="GO" id="GO:0007166">
    <property type="term" value="P:cell surface receptor signaling pathway"/>
    <property type="evidence" value="ECO:0007669"/>
    <property type="project" value="InterPro"/>
</dbReference>
<evidence type="ECO:0000256" key="6">
    <source>
        <dbReference type="ARBA" id="ARBA00022692"/>
    </source>
</evidence>
<dbReference type="Gene3D" id="4.10.1240.10">
    <property type="entry name" value="GPCR, family 2, extracellular hormone receptor domain"/>
    <property type="match status" value="1"/>
</dbReference>
<feature type="domain" description="G-protein coupled receptors family 2 profile 2" evidence="21">
    <location>
        <begin position="701"/>
        <end position="941"/>
    </location>
</feature>
<evidence type="ECO:0000256" key="13">
    <source>
        <dbReference type="ARBA" id="ARBA00023170"/>
    </source>
</evidence>
<keyword evidence="6 17" id="KW-0812">Transmembrane</keyword>
<dbReference type="InterPro" id="IPR036445">
    <property type="entry name" value="GPCR_2_extracell_dom_sf"/>
</dbReference>
<dbReference type="OrthoDB" id="1055097at2759"/>
<feature type="transmembrane region" description="Helical" evidence="17">
    <location>
        <begin position="768"/>
        <end position="795"/>
    </location>
</feature>
<evidence type="ECO:0000256" key="4">
    <source>
        <dbReference type="ARBA" id="ARBA00022553"/>
    </source>
</evidence>
<protein>
    <submittedName>
        <fullName evidence="22">Brain-specific angiogenesis inhibitor 3</fullName>
    </submittedName>
</protein>
<dbReference type="Gene3D" id="3.80.10.10">
    <property type="entry name" value="Ribonuclease Inhibitor"/>
    <property type="match status" value="2"/>
</dbReference>
<feature type="transmembrane region" description="Helical" evidence="17">
    <location>
        <begin position="845"/>
        <end position="869"/>
    </location>
</feature>
<evidence type="ECO:0000256" key="1">
    <source>
        <dbReference type="ARBA" id="ARBA00004651"/>
    </source>
</evidence>
<proteinExistence type="inferred from homology"/>
<keyword evidence="10" id="KW-0297">G-protein coupled receptor</keyword>
<evidence type="ECO:0000256" key="5">
    <source>
        <dbReference type="ARBA" id="ARBA00022614"/>
    </source>
</evidence>
<evidence type="ECO:0000259" key="20">
    <source>
        <dbReference type="PROSITE" id="PS50227"/>
    </source>
</evidence>
<dbReference type="Pfam" id="PF16489">
    <property type="entry name" value="GAIN"/>
    <property type="match status" value="1"/>
</dbReference>
<evidence type="ECO:0000256" key="16">
    <source>
        <dbReference type="PROSITE-ProRule" id="PRU00076"/>
    </source>
</evidence>
<evidence type="ECO:0000256" key="15">
    <source>
        <dbReference type="ARBA" id="ARBA00023224"/>
    </source>
</evidence>
<feature type="transmembrane region" description="Helical" evidence="17">
    <location>
        <begin position="890"/>
        <end position="911"/>
    </location>
</feature>
<evidence type="ECO:0000259" key="21">
    <source>
        <dbReference type="PROSITE" id="PS50261"/>
    </source>
</evidence>
<gene>
    <name evidence="22" type="ORF">MGAL_10B019002</name>
</gene>
<evidence type="ECO:0000256" key="17">
    <source>
        <dbReference type="SAM" id="Phobius"/>
    </source>
</evidence>
<dbReference type="InterPro" id="IPR000203">
    <property type="entry name" value="GPS"/>
</dbReference>
<dbReference type="SUPFAM" id="SSF111418">
    <property type="entry name" value="Hormone receptor domain"/>
    <property type="match status" value="1"/>
</dbReference>
<feature type="transmembrane region" description="Helical" evidence="17">
    <location>
        <begin position="699"/>
        <end position="726"/>
    </location>
</feature>
<dbReference type="SMART" id="SM00008">
    <property type="entry name" value="HormR"/>
    <property type="match status" value="1"/>
</dbReference>
<dbReference type="CDD" id="cd15040">
    <property type="entry name" value="7tmB2_Adhesion"/>
    <property type="match status" value="1"/>
</dbReference>
<comment type="similarity">
    <text evidence="2">Belongs to the G-protein coupled receptor 2 family. Adhesion G-protein coupled receptor (ADGR) subfamily.</text>
</comment>
<dbReference type="SMART" id="SM00303">
    <property type="entry name" value="GPS"/>
    <property type="match status" value="1"/>
</dbReference>
<dbReference type="Pfam" id="PF00002">
    <property type="entry name" value="7tm_2"/>
    <property type="match status" value="1"/>
</dbReference>
<comment type="subcellular location">
    <subcellularLocation>
        <location evidence="1">Cell membrane</location>
        <topology evidence="1">Multi-pass membrane protein</topology>
    </subcellularLocation>
</comment>
<dbReference type="SUPFAM" id="SSF52058">
    <property type="entry name" value="L domain-like"/>
    <property type="match status" value="1"/>
</dbReference>
<keyword evidence="9 17" id="KW-1133">Transmembrane helix</keyword>
<dbReference type="InterPro" id="IPR032471">
    <property type="entry name" value="AGRL2-4_GAIN_subdom_A"/>
</dbReference>
<dbReference type="PROSITE" id="PS50026">
    <property type="entry name" value="EGF_3"/>
    <property type="match status" value="1"/>
</dbReference>
<keyword evidence="3" id="KW-1003">Cell membrane</keyword>
<comment type="caution">
    <text evidence="16">Lacks conserved residue(s) required for the propagation of feature annotation.</text>
</comment>
<dbReference type="InterPro" id="IPR001879">
    <property type="entry name" value="GPCR_2_extracellular_dom"/>
</dbReference>
<dbReference type="PROSITE" id="PS50221">
    <property type="entry name" value="GAIN_B"/>
    <property type="match status" value="1"/>
</dbReference>
<dbReference type="Gene3D" id="2.60.220.50">
    <property type="match status" value="1"/>
</dbReference>
<evidence type="ECO:0000313" key="23">
    <source>
        <dbReference type="Proteomes" id="UP000596742"/>
    </source>
</evidence>
<dbReference type="SMART" id="SM00369">
    <property type="entry name" value="LRR_TYP"/>
    <property type="match status" value="10"/>
</dbReference>
<dbReference type="PROSITE" id="PS00022">
    <property type="entry name" value="EGF_1"/>
    <property type="match status" value="1"/>
</dbReference>